<dbReference type="InterPro" id="IPR054252">
    <property type="entry name" value="Pam3_gp18"/>
</dbReference>
<proteinExistence type="predicted"/>
<dbReference type="AlphaFoldDB" id="X1VJ20"/>
<feature type="domain" description="Cyanophage baseplate Pam3 plug gp18" evidence="1">
    <location>
        <begin position="2"/>
        <end position="90"/>
    </location>
</feature>
<sequence length="92" mass="10390">MTIALDGVRYRLKVYFSFRQGIWFLDLQTDNQTDLLLGIKIVPEWGLISRFQITGLPPGEIIAVDSSELNAPPGRDDFGLGRRVGLYYQEAS</sequence>
<evidence type="ECO:0000259" key="1">
    <source>
        <dbReference type="Pfam" id="PF22479"/>
    </source>
</evidence>
<accession>X1VJ20</accession>
<dbReference type="EMBL" id="BARW01031351">
    <property type="protein sequence ID" value="GAJ15231.1"/>
    <property type="molecule type" value="Genomic_DNA"/>
</dbReference>
<evidence type="ECO:0000313" key="2">
    <source>
        <dbReference type="EMBL" id="GAJ15231.1"/>
    </source>
</evidence>
<name>X1VJ20_9ZZZZ</name>
<dbReference type="Pfam" id="PF22479">
    <property type="entry name" value="Pam3_gp18"/>
    <property type="match status" value="1"/>
</dbReference>
<gene>
    <name evidence="2" type="ORF">S12H4_49887</name>
</gene>
<protein>
    <recommendedName>
        <fullName evidence="1">Cyanophage baseplate Pam3 plug gp18 domain-containing protein</fullName>
    </recommendedName>
</protein>
<organism evidence="2">
    <name type="scientific">marine sediment metagenome</name>
    <dbReference type="NCBI Taxonomy" id="412755"/>
    <lineage>
        <taxon>unclassified sequences</taxon>
        <taxon>metagenomes</taxon>
        <taxon>ecological metagenomes</taxon>
    </lineage>
</organism>
<comment type="caution">
    <text evidence="2">The sequence shown here is derived from an EMBL/GenBank/DDBJ whole genome shotgun (WGS) entry which is preliminary data.</text>
</comment>
<reference evidence="2" key="1">
    <citation type="journal article" date="2014" name="Front. Microbiol.">
        <title>High frequency of phylogenetically diverse reductive dehalogenase-homologous genes in deep subseafloor sedimentary metagenomes.</title>
        <authorList>
            <person name="Kawai M."/>
            <person name="Futagami T."/>
            <person name="Toyoda A."/>
            <person name="Takaki Y."/>
            <person name="Nishi S."/>
            <person name="Hori S."/>
            <person name="Arai W."/>
            <person name="Tsubouchi T."/>
            <person name="Morono Y."/>
            <person name="Uchiyama I."/>
            <person name="Ito T."/>
            <person name="Fujiyama A."/>
            <person name="Inagaki F."/>
            <person name="Takami H."/>
        </authorList>
    </citation>
    <scope>NUCLEOTIDE SEQUENCE</scope>
    <source>
        <strain evidence="2">Expedition CK06-06</strain>
    </source>
</reference>